<dbReference type="InterPro" id="IPR038695">
    <property type="entry name" value="Saro_0823-like_sf"/>
</dbReference>
<protein>
    <recommendedName>
        <fullName evidence="4">DUF192 domain-containing protein</fullName>
    </recommendedName>
</protein>
<dbReference type="Pfam" id="PF02643">
    <property type="entry name" value="DUF192"/>
    <property type="match status" value="1"/>
</dbReference>
<evidence type="ECO:0008006" key="4">
    <source>
        <dbReference type="Google" id="ProtNLM"/>
    </source>
</evidence>
<dbReference type="PANTHER" id="PTHR37953:SF1">
    <property type="entry name" value="UPF0127 PROTEIN MJ1496"/>
    <property type="match status" value="1"/>
</dbReference>
<gene>
    <name evidence="2" type="ORF">ATI53_10953</name>
</gene>
<dbReference type="Proteomes" id="UP000249165">
    <property type="component" value="Unassembled WGS sequence"/>
</dbReference>
<dbReference type="RefSeq" id="WP_009504176.1">
    <property type="nucleotide sequence ID" value="NZ_LIGK01000120.1"/>
</dbReference>
<evidence type="ECO:0000313" key="3">
    <source>
        <dbReference type="Proteomes" id="UP000249165"/>
    </source>
</evidence>
<dbReference type="AlphaFoldDB" id="A0A327XFX4"/>
<accession>A0A327XFX4</accession>
<dbReference type="Gene3D" id="2.60.120.1140">
    <property type="entry name" value="Protein of unknown function DUF192"/>
    <property type="match status" value="1"/>
</dbReference>
<name>A0A327XFX4_9RHOB</name>
<reference evidence="2 3" key="1">
    <citation type="submission" date="2018-06" db="EMBL/GenBank/DDBJ databases">
        <title>Genomic Encyclopedia of Archaeal and Bacterial Type Strains, Phase II (KMG-II): from individual species to whole genera.</title>
        <authorList>
            <person name="Goeker M."/>
        </authorList>
    </citation>
    <scope>NUCLEOTIDE SEQUENCE [LARGE SCALE GENOMIC DNA]</scope>
    <source>
        <strain evidence="2 3">DSM 22011</strain>
    </source>
</reference>
<comment type="caution">
    <text evidence="2">The sequence shown here is derived from an EMBL/GenBank/DDBJ whole genome shotgun (WGS) entry which is preliminary data.</text>
</comment>
<dbReference type="OrthoDB" id="9808290at2"/>
<dbReference type="PANTHER" id="PTHR37953">
    <property type="entry name" value="UPF0127 PROTEIN MJ1496"/>
    <property type="match status" value="1"/>
</dbReference>
<organism evidence="2 3">
    <name type="scientific">Salipiger aestuarii</name>
    <dbReference type="NCBI Taxonomy" id="568098"/>
    <lineage>
        <taxon>Bacteria</taxon>
        <taxon>Pseudomonadati</taxon>
        <taxon>Pseudomonadota</taxon>
        <taxon>Alphaproteobacteria</taxon>
        <taxon>Rhodobacterales</taxon>
        <taxon>Roseobacteraceae</taxon>
        <taxon>Salipiger</taxon>
    </lineage>
</organism>
<evidence type="ECO:0000256" key="1">
    <source>
        <dbReference type="SAM" id="SignalP"/>
    </source>
</evidence>
<proteinExistence type="predicted"/>
<dbReference type="InterPro" id="IPR003795">
    <property type="entry name" value="DUF192"/>
</dbReference>
<dbReference type="EMBL" id="QLMG01000095">
    <property type="protein sequence ID" value="RAK07680.1"/>
    <property type="molecule type" value="Genomic_DNA"/>
</dbReference>
<feature type="chain" id="PRO_5016261313" description="DUF192 domain-containing protein" evidence="1">
    <location>
        <begin position="23"/>
        <end position="156"/>
    </location>
</feature>
<evidence type="ECO:0000313" key="2">
    <source>
        <dbReference type="EMBL" id="RAK07680.1"/>
    </source>
</evidence>
<sequence>MGSRTFALLTVVAAVTAAPLRAAECRDDTLWLRGDWGSARFRVSVADDAQERAEGLMNVRQMPGATGMLFAYEREQPVAFWMKNTFLPLDMIFADSSGRVLKVHRDAVPHDQTPIPSGQPVQYVLEINAGLSRQLGIAPGSVMQHPAIETPAWPCE</sequence>
<keyword evidence="3" id="KW-1185">Reference proteome</keyword>
<feature type="signal peptide" evidence="1">
    <location>
        <begin position="1"/>
        <end position="22"/>
    </location>
</feature>
<keyword evidence="1" id="KW-0732">Signal</keyword>